<evidence type="ECO:0000256" key="11">
    <source>
        <dbReference type="ARBA" id="ARBA00022975"/>
    </source>
</evidence>
<feature type="binding site" evidence="19">
    <location>
        <position position="453"/>
    </location>
    <ligand>
        <name>substrate</name>
    </ligand>
</feature>
<evidence type="ECO:0000256" key="17">
    <source>
        <dbReference type="ARBA" id="ARBA00063898"/>
    </source>
</evidence>
<dbReference type="InterPro" id="IPR023031">
    <property type="entry name" value="OPRT"/>
</dbReference>
<accession>A0A8S4P022</accession>
<evidence type="ECO:0000256" key="9">
    <source>
        <dbReference type="ARBA" id="ARBA00022679"/>
    </source>
</evidence>
<keyword evidence="22" id="KW-1185">Reference proteome</keyword>
<dbReference type="Gene3D" id="3.40.50.2020">
    <property type="match status" value="1"/>
</dbReference>
<dbReference type="GO" id="GO:0004590">
    <property type="term" value="F:orotidine-5'-phosphate decarboxylase activity"/>
    <property type="evidence" value="ECO:0007669"/>
    <property type="project" value="UniProtKB-EC"/>
</dbReference>
<evidence type="ECO:0000256" key="2">
    <source>
        <dbReference type="ARBA" id="ARBA00004889"/>
    </source>
</evidence>
<dbReference type="PANTHER" id="PTHR19278">
    <property type="entry name" value="OROTATE PHOSPHORIBOSYLTRANSFERASE"/>
    <property type="match status" value="1"/>
</dbReference>
<feature type="binding site" evidence="19">
    <location>
        <position position="454"/>
    </location>
    <ligand>
        <name>substrate</name>
    </ligand>
</feature>
<name>A0A8S4P022_OWEFU</name>
<evidence type="ECO:0000313" key="21">
    <source>
        <dbReference type="EMBL" id="CAH1787512.1"/>
    </source>
</evidence>
<evidence type="ECO:0000256" key="10">
    <source>
        <dbReference type="ARBA" id="ARBA00022793"/>
    </source>
</evidence>
<dbReference type="FunFam" id="3.40.50.2020:FF:000025">
    <property type="entry name" value="Uridine monophosphate synthetase"/>
    <property type="match status" value="1"/>
</dbReference>
<feature type="binding site" evidence="19">
    <location>
        <position position="375"/>
    </location>
    <ligand>
        <name>substrate</name>
    </ligand>
</feature>
<gene>
    <name evidence="21" type="ORF">OFUS_LOCUS13193</name>
</gene>
<dbReference type="PANTHER" id="PTHR19278:SF9">
    <property type="entry name" value="URIDINE 5'-MONOPHOSPHATE SYNTHASE"/>
    <property type="match status" value="1"/>
</dbReference>
<comment type="similarity">
    <text evidence="3">In the N-terminal section; belongs to the purine/pyrimidine phosphoribosyltransferase family.</text>
</comment>
<dbReference type="NCBIfam" id="TIGR00336">
    <property type="entry name" value="pyrE"/>
    <property type="match status" value="1"/>
</dbReference>
<evidence type="ECO:0000256" key="1">
    <source>
        <dbReference type="ARBA" id="ARBA00004861"/>
    </source>
</evidence>
<dbReference type="EC" id="2.4.2.10" evidence="5"/>
<comment type="function">
    <text evidence="16">Bifunctional enzyme catalyzing the last two steps of de novo pyrimidine biosynthesis, orotate phosphoribosyltransferase (OPRT), which converts orotate to orotidine-5'-monophosphate (OMP), and orotidine-5'-monophosphate decarboxylase (ODC), the terminal enzymatic reaction that decarboxylates OMP to uridine monophosphate (UMP).</text>
</comment>
<comment type="similarity">
    <text evidence="4">In the C-terminal section; belongs to the OMP decarboxylase family.</text>
</comment>
<evidence type="ECO:0000256" key="14">
    <source>
        <dbReference type="ARBA" id="ARBA00051583"/>
    </source>
</evidence>
<comment type="pathway">
    <text evidence="2">Pyrimidine metabolism; UMP biosynthesis via de novo pathway; UMP from orotate: step 1/2.</text>
</comment>
<reference evidence="21" key="1">
    <citation type="submission" date="2022-03" db="EMBL/GenBank/DDBJ databases">
        <authorList>
            <person name="Martin C."/>
        </authorList>
    </citation>
    <scope>NUCLEOTIDE SEQUENCE</scope>
</reference>
<dbReference type="InterPro" id="IPR011060">
    <property type="entry name" value="RibuloseP-bd_barrel"/>
</dbReference>
<comment type="caution">
    <text evidence="21">The sequence shown here is derived from an EMBL/GenBank/DDBJ whole genome shotgun (WGS) entry which is preliminary data.</text>
</comment>
<evidence type="ECO:0000256" key="8">
    <source>
        <dbReference type="ARBA" id="ARBA00022676"/>
    </source>
</evidence>
<feature type="active site" description="For OMPdecase activity" evidence="18">
    <location>
        <position position="313"/>
    </location>
</feature>
<proteinExistence type="inferred from homology"/>
<dbReference type="OrthoDB" id="10263753at2759"/>
<keyword evidence="13" id="KW-0511">Multifunctional enzyme</keyword>
<feature type="binding site" evidence="19">
    <location>
        <position position="433"/>
    </location>
    <ligand>
        <name>substrate</name>
    </ligand>
</feature>
<dbReference type="CDD" id="cd06223">
    <property type="entry name" value="PRTases_typeI"/>
    <property type="match status" value="1"/>
</dbReference>
<evidence type="ECO:0000256" key="13">
    <source>
        <dbReference type="ARBA" id="ARBA00023268"/>
    </source>
</evidence>
<feature type="binding site" evidence="19">
    <location>
        <position position="280"/>
    </location>
    <ligand>
        <name>substrate</name>
    </ligand>
</feature>
<dbReference type="SMART" id="SM00934">
    <property type="entry name" value="OMPdecase"/>
    <property type="match status" value="1"/>
</dbReference>
<dbReference type="InterPro" id="IPR029057">
    <property type="entry name" value="PRTase-like"/>
</dbReference>
<evidence type="ECO:0000313" key="22">
    <source>
        <dbReference type="Proteomes" id="UP000749559"/>
    </source>
</evidence>
<dbReference type="HAMAP" id="MF_01208">
    <property type="entry name" value="PyrE"/>
    <property type="match status" value="1"/>
</dbReference>
<dbReference type="InterPro" id="IPR001754">
    <property type="entry name" value="OMPdeCOase_dom"/>
</dbReference>
<dbReference type="InterPro" id="IPR000836">
    <property type="entry name" value="PRTase_dom"/>
</dbReference>
<evidence type="ECO:0000256" key="15">
    <source>
        <dbReference type="ARBA" id="ARBA00051700"/>
    </source>
</evidence>
<dbReference type="NCBIfam" id="TIGR01740">
    <property type="entry name" value="pyrF"/>
    <property type="match status" value="1"/>
</dbReference>
<evidence type="ECO:0000256" key="18">
    <source>
        <dbReference type="PIRSR" id="PIRSR614732-1"/>
    </source>
</evidence>
<dbReference type="InterPro" id="IPR013785">
    <property type="entry name" value="Aldolase_TIM"/>
</dbReference>
<dbReference type="AlphaFoldDB" id="A0A8S4P022"/>
<dbReference type="GO" id="GO:0006207">
    <property type="term" value="P:'de novo' pyrimidine nucleobase biosynthetic process"/>
    <property type="evidence" value="ECO:0007669"/>
    <property type="project" value="InterPro"/>
</dbReference>
<dbReference type="EMBL" id="CAIIXF020000006">
    <property type="protein sequence ID" value="CAH1787512.1"/>
    <property type="molecule type" value="Genomic_DNA"/>
</dbReference>
<dbReference type="Pfam" id="PF00156">
    <property type="entry name" value="Pribosyltran"/>
    <property type="match status" value="1"/>
</dbReference>
<dbReference type="SUPFAM" id="SSF53271">
    <property type="entry name" value="PRTase-like"/>
    <property type="match status" value="1"/>
</dbReference>
<dbReference type="GO" id="GO:0044205">
    <property type="term" value="P:'de novo' UMP biosynthetic process"/>
    <property type="evidence" value="ECO:0007669"/>
    <property type="project" value="InterPro"/>
</dbReference>
<dbReference type="InterPro" id="IPR018089">
    <property type="entry name" value="OMPdecase_AS"/>
</dbReference>
<protein>
    <recommendedName>
        <fullName evidence="7">Uridine 5'-monophosphate synthase</fullName>
        <ecNumber evidence="5">2.4.2.10</ecNumber>
        <ecNumber evidence="6">4.1.1.23</ecNumber>
    </recommendedName>
</protein>
<organism evidence="21 22">
    <name type="scientific">Owenia fusiformis</name>
    <name type="common">Polychaete worm</name>
    <dbReference type="NCBI Taxonomy" id="6347"/>
    <lineage>
        <taxon>Eukaryota</taxon>
        <taxon>Metazoa</taxon>
        <taxon>Spiralia</taxon>
        <taxon>Lophotrochozoa</taxon>
        <taxon>Annelida</taxon>
        <taxon>Polychaeta</taxon>
        <taxon>Sedentaria</taxon>
        <taxon>Canalipalpata</taxon>
        <taxon>Sabellida</taxon>
        <taxon>Oweniida</taxon>
        <taxon>Oweniidae</taxon>
        <taxon>Owenia</taxon>
    </lineage>
</organism>
<comment type="subunit">
    <text evidence="17">Homodimer; dimerization is required for enzymatic activity.</text>
</comment>
<evidence type="ECO:0000256" key="3">
    <source>
        <dbReference type="ARBA" id="ARBA00006221"/>
    </source>
</evidence>
<evidence type="ECO:0000259" key="20">
    <source>
        <dbReference type="SMART" id="SM00934"/>
    </source>
</evidence>
<dbReference type="Gene3D" id="3.20.20.70">
    <property type="entry name" value="Aldolase class I"/>
    <property type="match status" value="1"/>
</dbReference>
<dbReference type="PROSITE" id="PS00156">
    <property type="entry name" value="OMPDECASE"/>
    <property type="match status" value="1"/>
</dbReference>
<feature type="active site" description="For OMPdecase activity" evidence="18">
    <location>
        <position position="316"/>
    </location>
</feature>
<keyword evidence="8" id="KW-0328">Glycosyltransferase</keyword>
<feature type="domain" description="Orotidine 5'-phosphate decarboxylase" evidence="20">
    <location>
        <begin position="252"/>
        <end position="469"/>
    </location>
</feature>
<keyword evidence="12" id="KW-0456">Lyase</keyword>
<evidence type="ECO:0000256" key="12">
    <source>
        <dbReference type="ARBA" id="ARBA00023239"/>
    </source>
</evidence>
<keyword evidence="9" id="KW-0808">Transferase</keyword>
<comment type="catalytic activity">
    <reaction evidence="15">
        <text>orotidine 5'-phosphate + diphosphate = orotate + 5-phospho-alpha-D-ribose 1-diphosphate</text>
        <dbReference type="Rhea" id="RHEA:10380"/>
        <dbReference type="ChEBI" id="CHEBI:30839"/>
        <dbReference type="ChEBI" id="CHEBI:33019"/>
        <dbReference type="ChEBI" id="CHEBI:57538"/>
        <dbReference type="ChEBI" id="CHEBI:58017"/>
        <dbReference type="EC" id="2.4.2.10"/>
    </reaction>
    <physiologicalReaction direction="right-to-left" evidence="15">
        <dbReference type="Rhea" id="RHEA:10382"/>
    </physiologicalReaction>
</comment>
<evidence type="ECO:0000256" key="4">
    <source>
        <dbReference type="ARBA" id="ARBA00009769"/>
    </source>
</evidence>
<dbReference type="CDD" id="cd04725">
    <property type="entry name" value="OMP_decarboxylase_like"/>
    <property type="match status" value="1"/>
</dbReference>
<evidence type="ECO:0000256" key="5">
    <source>
        <dbReference type="ARBA" id="ARBA00011971"/>
    </source>
</evidence>
<dbReference type="FunFam" id="3.20.20.70:FF:000092">
    <property type="entry name" value="Uridine monophosphate synthetase"/>
    <property type="match status" value="1"/>
</dbReference>
<feature type="active site" description="For OMPdecase activity" evidence="18">
    <location>
        <position position="311"/>
    </location>
</feature>
<keyword evidence="10" id="KW-0210">Decarboxylase</keyword>
<keyword evidence="11" id="KW-0665">Pyrimidine biosynthesis</keyword>
<evidence type="ECO:0000256" key="19">
    <source>
        <dbReference type="PIRSR" id="PIRSR614732-2"/>
    </source>
</evidence>
<evidence type="ECO:0000256" key="6">
    <source>
        <dbReference type="ARBA" id="ARBA00012321"/>
    </source>
</evidence>
<feature type="binding site" evidence="19">
    <location>
        <position position="258"/>
    </location>
    <ligand>
        <name>substrate</name>
    </ligand>
</feature>
<evidence type="ECO:0000256" key="16">
    <source>
        <dbReference type="ARBA" id="ARBA00060327"/>
    </source>
</evidence>
<dbReference type="InterPro" id="IPR004467">
    <property type="entry name" value="Or_phspho_trans_dom"/>
</dbReference>
<dbReference type="SUPFAM" id="SSF51366">
    <property type="entry name" value="Ribulose-phoshate binding barrel"/>
    <property type="match status" value="1"/>
</dbReference>
<dbReference type="EC" id="4.1.1.23" evidence="6"/>
<evidence type="ECO:0000256" key="7">
    <source>
        <dbReference type="ARBA" id="ARBA00015047"/>
    </source>
</evidence>
<dbReference type="InterPro" id="IPR014732">
    <property type="entry name" value="OMPdecase"/>
</dbReference>
<comment type="pathway">
    <text evidence="1">Pyrimidine metabolism; UMP biosynthesis via de novo pathway; UMP from orotate: step 2/2.</text>
</comment>
<dbReference type="GO" id="GO:0004588">
    <property type="term" value="F:orotate phosphoribosyltransferase activity"/>
    <property type="evidence" value="ECO:0007669"/>
    <property type="project" value="UniProtKB-EC"/>
</dbReference>
<dbReference type="Pfam" id="PF00215">
    <property type="entry name" value="OMPdecase"/>
    <property type="match status" value="1"/>
</dbReference>
<comment type="catalytic activity">
    <reaction evidence="14">
        <text>orotidine 5'-phosphate + H(+) = UMP + CO2</text>
        <dbReference type="Rhea" id="RHEA:11596"/>
        <dbReference type="ChEBI" id="CHEBI:15378"/>
        <dbReference type="ChEBI" id="CHEBI:16526"/>
        <dbReference type="ChEBI" id="CHEBI:57538"/>
        <dbReference type="ChEBI" id="CHEBI:57865"/>
        <dbReference type="EC" id="4.1.1.23"/>
    </reaction>
    <physiologicalReaction direction="left-to-right" evidence="14">
        <dbReference type="Rhea" id="RHEA:11597"/>
    </physiologicalReaction>
</comment>
<dbReference type="Proteomes" id="UP000749559">
    <property type="component" value="Unassembled WGS sequence"/>
</dbReference>
<sequence length="482" mass="53400">MSLESLVVKLYEIEAVKFGNFTLKSGIQSPVYFDLRVIVSYPDVMVEVSEHLWKAVEASKTEFASVCGVPYTALPIATCMSTAHNVPMLIRRKEMKDYGTKKMIEGHFKKGDVCLIVEDVVTSGTSVSETVQTLNNEGIKVKDAVVLLNREQGGEQRLASEGVTLHSVCKISQVLDILEKAKKLDRDTVQRVQDFIASNNTFGNNIKRPADGMGDAQQKKVKKVLTYPERQSQCKHEVLKRLYGIMEEKKTNLCFSGDTTSFAELLEVVEKVGPYICILKTHIDIITDFTAENIHKLKNLASKHNFLLFEDRKFADIGNTVKKQYSEGIYKISEWSDIINAHIIPGPGIIEGLKSAAGEKGLTGKRALLLIAEMSSKGNVATGEYTKACVKMAEENQDFVVGYICQSQLSKDPNFIHMTPGVKLVEGTDSLGQQYLTPKEVITKRNSDIIIVGRGIMNSDDPATTAATYQQAGYDAYLEQCS</sequence>